<keyword evidence="6" id="KW-0249">Electron transport</keyword>
<evidence type="ECO:0000313" key="12">
    <source>
        <dbReference type="Proteomes" id="UP000255326"/>
    </source>
</evidence>
<evidence type="ECO:0000256" key="2">
    <source>
        <dbReference type="ARBA" id="ARBA00008079"/>
    </source>
</evidence>
<dbReference type="GO" id="GO:0019646">
    <property type="term" value="P:aerobic electron transport chain"/>
    <property type="evidence" value="ECO:0007669"/>
    <property type="project" value="TreeGrafter"/>
</dbReference>
<keyword evidence="8" id="KW-0560">Oxidoreductase</keyword>
<dbReference type="GO" id="GO:0015078">
    <property type="term" value="F:proton transmembrane transporter activity"/>
    <property type="evidence" value="ECO:0007669"/>
    <property type="project" value="TreeGrafter"/>
</dbReference>
<comment type="caution">
    <text evidence="11">The sequence shown here is derived from an EMBL/GenBank/DDBJ whole genome shotgun (WGS) entry which is preliminary data.</text>
</comment>
<keyword evidence="12" id="KW-1185">Reference proteome</keyword>
<organism evidence="11 12">
    <name type="scientific">Falsibacillus pallidus</name>
    <dbReference type="NCBI Taxonomy" id="493781"/>
    <lineage>
        <taxon>Bacteria</taxon>
        <taxon>Bacillati</taxon>
        <taxon>Bacillota</taxon>
        <taxon>Bacilli</taxon>
        <taxon>Bacillales</taxon>
        <taxon>Bacillaceae</taxon>
        <taxon>Falsibacillus</taxon>
    </lineage>
</organism>
<evidence type="ECO:0000256" key="9">
    <source>
        <dbReference type="ARBA" id="ARBA00023136"/>
    </source>
</evidence>
<dbReference type="EMBL" id="QQAY01000015">
    <property type="protein sequence ID" value="RDI39111.1"/>
    <property type="molecule type" value="Genomic_DNA"/>
</dbReference>
<gene>
    <name evidence="11" type="ORF">DFR59_11518</name>
</gene>
<evidence type="ECO:0000313" key="11">
    <source>
        <dbReference type="EMBL" id="RDI39111.1"/>
    </source>
</evidence>
<evidence type="ECO:0000256" key="3">
    <source>
        <dbReference type="ARBA" id="ARBA00022448"/>
    </source>
</evidence>
<dbReference type="InterPro" id="IPR014210">
    <property type="entry name" value="Cyt_o_ubiqinol_oxidase_su4"/>
</dbReference>
<protein>
    <submittedName>
        <fullName evidence="11">Cytochrome o ubiquinol oxidase operon protein cyoD</fullName>
    </submittedName>
</protein>
<evidence type="ECO:0000256" key="7">
    <source>
        <dbReference type="ARBA" id="ARBA00022989"/>
    </source>
</evidence>
<dbReference type="GO" id="GO:0015990">
    <property type="term" value="P:electron transport coupled proton transport"/>
    <property type="evidence" value="ECO:0007669"/>
    <property type="project" value="InterPro"/>
</dbReference>
<keyword evidence="9 10" id="KW-0472">Membrane</keyword>
<dbReference type="Proteomes" id="UP000255326">
    <property type="component" value="Unassembled WGS sequence"/>
</dbReference>
<dbReference type="PANTHER" id="PTHR36835:SF1">
    <property type="entry name" value="CYTOCHROME BO(3) UBIQUINOL OXIDASE SUBUNIT 4"/>
    <property type="match status" value="1"/>
</dbReference>
<dbReference type="RefSeq" id="WP_114746727.1">
    <property type="nucleotide sequence ID" value="NZ_QQAY01000015.1"/>
</dbReference>
<reference evidence="11 12" key="1">
    <citation type="submission" date="2018-07" db="EMBL/GenBank/DDBJ databases">
        <title>Genomic Encyclopedia of Type Strains, Phase IV (KMG-IV): sequencing the most valuable type-strain genomes for metagenomic binning, comparative biology and taxonomic classification.</title>
        <authorList>
            <person name="Goeker M."/>
        </authorList>
    </citation>
    <scope>NUCLEOTIDE SEQUENCE [LARGE SCALE GENOMIC DNA]</scope>
    <source>
        <strain evidence="11 12">DSM 25281</strain>
    </source>
</reference>
<keyword evidence="5 10" id="KW-0812">Transmembrane</keyword>
<keyword evidence="7 10" id="KW-1133">Transmembrane helix</keyword>
<proteinExistence type="inferred from homology"/>
<dbReference type="GO" id="GO:0009319">
    <property type="term" value="C:cytochrome o ubiquinol oxidase complex"/>
    <property type="evidence" value="ECO:0007669"/>
    <property type="project" value="TreeGrafter"/>
</dbReference>
<dbReference type="AlphaFoldDB" id="A0A370G5L0"/>
<dbReference type="InterPro" id="IPR050968">
    <property type="entry name" value="Cytochrome_c_oxidase_bac_sub4"/>
</dbReference>
<name>A0A370G5L0_9BACI</name>
<feature type="transmembrane region" description="Helical" evidence="10">
    <location>
        <begin position="36"/>
        <end position="61"/>
    </location>
</feature>
<accession>A0A370G5L0</accession>
<dbReference type="InterPro" id="IPR005171">
    <property type="entry name" value="Cyt_c_oxidase_su4_prok"/>
</dbReference>
<dbReference type="PANTHER" id="PTHR36835">
    <property type="entry name" value="CYTOCHROME BO(3) UBIQUINOL OXIDASE SUBUNIT 4"/>
    <property type="match status" value="1"/>
</dbReference>
<keyword evidence="3" id="KW-0813">Transport</keyword>
<evidence type="ECO:0000256" key="1">
    <source>
        <dbReference type="ARBA" id="ARBA00004651"/>
    </source>
</evidence>
<sequence>MSHQESHGSVKSYVIGFILSIILTIIPLVLTLKHVISGTTLIVSIVAMAVLQLLVQLFFFMHIREKDGDKPRYNVWALILGLFIVFVIVAGSMWIMTFNAQVA</sequence>
<dbReference type="GO" id="GO:0005886">
    <property type="term" value="C:plasma membrane"/>
    <property type="evidence" value="ECO:0007669"/>
    <property type="project" value="UniProtKB-SubCell"/>
</dbReference>
<dbReference type="Pfam" id="PF03626">
    <property type="entry name" value="COX4_pro"/>
    <property type="match status" value="1"/>
</dbReference>
<evidence type="ECO:0000256" key="8">
    <source>
        <dbReference type="ARBA" id="ARBA00023002"/>
    </source>
</evidence>
<feature type="transmembrane region" description="Helical" evidence="10">
    <location>
        <begin position="73"/>
        <end position="96"/>
    </location>
</feature>
<evidence type="ECO:0000256" key="4">
    <source>
        <dbReference type="ARBA" id="ARBA00022475"/>
    </source>
</evidence>
<comment type="similarity">
    <text evidence="2">Belongs to the cytochrome c oxidase bacterial subunit 4 family.</text>
</comment>
<keyword evidence="4" id="KW-1003">Cell membrane</keyword>
<dbReference type="OrthoDB" id="2375888at2"/>
<feature type="transmembrane region" description="Helical" evidence="10">
    <location>
        <begin position="12"/>
        <end position="30"/>
    </location>
</feature>
<comment type="subcellular location">
    <subcellularLocation>
        <location evidence="1">Cell membrane</location>
        <topology evidence="1">Multi-pass membrane protein</topology>
    </subcellularLocation>
</comment>
<dbReference type="GO" id="GO:0009486">
    <property type="term" value="F:cytochrome bo3 ubiquinol oxidase activity"/>
    <property type="evidence" value="ECO:0007669"/>
    <property type="project" value="InterPro"/>
</dbReference>
<evidence type="ECO:0000256" key="6">
    <source>
        <dbReference type="ARBA" id="ARBA00022982"/>
    </source>
</evidence>
<dbReference type="NCBIfam" id="TIGR02847">
    <property type="entry name" value="CyoD"/>
    <property type="match status" value="1"/>
</dbReference>
<evidence type="ECO:0000256" key="5">
    <source>
        <dbReference type="ARBA" id="ARBA00022692"/>
    </source>
</evidence>
<evidence type="ECO:0000256" key="10">
    <source>
        <dbReference type="SAM" id="Phobius"/>
    </source>
</evidence>